<dbReference type="AlphaFoldDB" id="A0A4S3Q0E9"/>
<comment type="caution">
    <text evidence="2">The sequence shown here is derived from an EMBL/GenBank/DDBJ whole genome shotgun (WGS) entry which is preliminary data.</text>
</comment>
<dbReference type="OrthoDB" id="9808460at2"/>
<dbReference type="Proteomes" id="UP000306477">
    <property type="component" value="Unassembled WGS sequence"/>
</dbReference>
<sequence>MSILMWIIIIVLFVIAFVGLVYPIIPSVLFIAGGFLIYGLFQGFDSLSIWFWVIEGLFLLLLLGADYATNLLGVKKYGGSKAAVWGSTIGLLVGPFVIPILGIIIGPFLGAFLAELLVHKKDLKDAFKSGIGSLIGFLSGVLAKGLIQVIMIIFFLFVVL</sequence>
<reference evidence="2 3" key="1">
    <citation type="journal article" date="2019" name="Indoor Air">
        <title>Impacts of indoor surface finishes on bacterial viability.</title>
        <authorList>
            <person name="Hu J."/>
            <person name="Maamar S.B."/>
            <person name="Glawe A.J."/>
            <person name="Gottel N."/>
            <person name="Gilbert J.A."/>
            <person name="Hartmann E.M."/>
        </authorList>
    </citation>
    <scope>NUCLEOTIDE SEQUENCE [LARGE SCALE GENOMIC DNA]</scope>
    <source>
        <strain evidence="2 3">AF060A6</strain>
    </source>
</reference>
<keyword evidence="1" id="KW-0472">Membrane</keyword>
<proteinExistence type="predicted"/>
<gene>
    <name evidence="2" type="ORF">E1I69_00960</name>
</gene>
<dbReference type="STRING" id="1033734.GCA_000285535_03507"/>
<keyword evidence="1" id="KW-0812">Transmembrane</keyword>
<evidence type="ECO:0000313" key="3">
    <source>
        <dbReference type="Proteomes" id="UP000306477"/>
    </source>
</evidence>
<dbReference type="EMBL" id="SLUB01000001">
    <property type="protein sequence ID" value="THE15454.1"/>
    <property type="molecule type" value="Genomic_DNA"/>
</dbReference>
<feature type="transmembrane region" description="Helical" evidence="1">
    <location>
        <begin position="7"/>
        <end position="37"/>
    </location>
</feature>
<accession>A0A4S3Q0E9</accession>
<evidence type="ECO:0000256" key="1">
    <source>
        <dbReference type="SAM" id="Phobius"/>
    </source>
</evidence>
<feature type="transmembrane region" description="Helical" evidence="1">
    <location>
        <begin position="89"/>
        <end position="114"/>
    </location>
</feature>
<evidence type="ECO:0000313" key="2">
    <source>
        <dbReference type="EMBL" id="THE15454.1"/>
    </source>
</evidence>
<name>A0A4S3Q0E9_9BACI</name>
<dbReference type="Pfam" id="PF04306">
    <property type="entry name" value="DUF456"/>
    <property type="match status" value="1"/>
</dbReference>
<keyword evidence="1" id="KW-1133">Transmembrane helix</keyword>
<dbReference type="PANTHER" id="PTHR39165">
    <property type="entry name" value="IG HYPOTHETICAL 17883"/>
    <property type="match status" value="1"/>
</dbReference>
<dbReference type="PANTHER" id="PTHR39165:SF1">
    <property type="entry name" value="DUF456 DOMAIN-CONTAINING PROTEIN"/>
    <property type="match status" value="1"/>
</dbReference>
<dbReference type="InterPro" id="IPR007403">
    <property type="entry name" value="DUF456"/>
</dbReference>
<organism evidence="2 3">
    <name type="scientific">Bacillus timonensis</name>
    <dbReference type="NCBI Taxonomy" id="1033734"/>
    <lineage>
        <taxon>Bacteria</taxon>
        <taxon>Bacillati</taxon>
        <taxon>Bacillota</taxon>
        <taxon>Bacilli</taxon>
        <taxon>Bacillales</taxon>
        <taxon>Bacillaceae</taxon>
        <taxon>Bacillus</taxon>
    </lineage>
</organism>
<feature type="transmembrane region" description="Helical" evidence="1">
    <location>
        <begin position="49"/>
        <end position="68"/>
    </location>
</feature>
<keyword evidence="3" id="KW-1185">Reference proteome</keyword>
<feature type="transmembrane region" description="Helical" evidence="1">
    <location>
        <begin position="134"/>
        <end position="159"/>
    </location>
</feature>
<dbReference type="RefSeq" id="WP_136377771.1">
    <property type="nucleotide sequence ID" value="NZ_SLUB01000001.1"/>
</dbReference>
<protein>
    <submittedName>
        <fullName evidence="2">DUF456 family protein</fullName>
    </submittedName>
</protein>